<evidence type="ECO:0000256" key="5">
    <source>
        <dbReference type="ARBA" id="ARBA00023136"/>
    </source>
</evidence>
<dbReference type="PANTHER" id="PTHR10556:SF35">
    <property type="entry name" value="3-OXO-5-ALPHA-STEROID 4-DEHYDROGENASE FAMILY PROTEIN"/>
    <property type="match status" value="1"/>
</dbReference>
<reference evidence="8" key="3">
    <citation type="submission" date="2020-12" db="UniProtKB">
        <authorList>
            <consortium name="EnsemblPlants"/>
        </authorList>
    </citation>
    <scope>IDENTIFICATION</scope>
</reference>
<keyword evidence="5 6" id="KW-0472">Membrane</keyword>
<dbReference type="KEGG" id="ppp:112277182"/>
<dbReference type="OrthoDB" id="5788137at2759"/>
<dbReference type="InParanoid" id="A0A7I4CPC9"/>
<dbReference type="RefSeq" id="XP_024365006.1">
    <property type="nucleotide sequence ID" value="XM_024509238.2"/>
</dbReference>
<feature type="transmembrane region" description="Helical" evidence="6">
    <location>
        <begin position="328"/>
        <end position="351"/>
    </location>
</feature>
<dbReference type="InterPro" id="IPR001104">
    <property type="entry name" value="3-oxo-5_a-steroid_4-DH_C"/>
</dbReference>
<organism evidence="8 9">
    <name type="scientific">Physcomitrium patens</name>
    <name type="common">Spreading-leaved earth moss</name>
    <name type="synonym">Physcomitrella patens</name>
    <dbReference type="NCBI Taxonomy" id="3218"/>
    <lineage>
        <taxon>Eukaryota</taxon>
        <taxon>Viridiplantae</taxon>
        <taxon>Streptophyta</taxon>
        <taxon>Embryophyta</taxon>
        <taxon>Bryophyta</taxon>
        <taxon>Bryophytina</taxon>
        <taxon>Bryopsida</taxon>
        <taxon>Funariidae</taxon>
        <taxon>Funariales</taxon>
        <taxon>Funariaceae</taxon>
        <taxon>Physcomitrium</taxon>
    </lineage>
</organism>
<feature type="transmembrane region" description="Helical" evidence="6">
    <location>
        <begin position="155"/>
        <end position="176"/>
    </location>
</feature>
<comment type="subcellular location">
    <subcellularLocation>
        <location evidence="1">Membrane</location>
        <topology evidence="1">Multi-pass membrane protein</topology>
    </subcellularLocation>
</comment>
<keyword evidence="4 6" id="KW-1133">Transmembrane helix</keyword>
<dbReference type="FunCoup" id="A0A7I4CPC9">
    <property type="interactions" value="337"/>
</dbReference>
<dbReference type="GO" id="GO:0016627">
    <property type="term" value="F:oxidoreductase activity, acting on the CH-CH group of donors"/>
    <property type="evidence" value="ECO:0007669"/>
    <property type="project" value="InterPro"/>
</dbReference>
<feature type="domain" description="3-oxo-5-alpha-steroid 4-dehydrogenase C-terminal" evidence="7">
    <location>
        <begin position="270"/>
        <end position="381"/>
    </location>
</feature>
<dbReference type="PROSITE" id="PS50244">
    <property type="entry name" value="S5A_REDUCTASE"/>
    <property type="match status" value="1"/>
</dbReference>
<dbReference type="GO" id="GO:0016020">
    <property type="term" value="C:membrane"/>
    <property type="evidence" value="ECO:0007669"/>
    <property type="project" value="UniProtKB-SubCell"/>
</dbReference>
<dbReference type="Gramene" id="Pp3c25_4320V3.5">
    <property type="protein sequence ID" value="Pp3c25_4320V3.5"/>
    <property type="gene ID" value="Pp3c25_4320"/>
</dbReference>
<keyword evidence="3 6" id="KW-0812">Transmembrane</keyword>
<dbReference type="EMBL" id="ABEU02000025">
    <property type="status" value="NOT_ANNOTATED_CDS"/>
    <property type="molecule type" value="Genomic_DNA"/>
</dbReference>
<dbReference type="AlphaFoldDB" id="A0A7I4CPC9"/>
<dbReference type="EnsemblPlants" id="Pp3c25_4320V3.5">
    <property type="protein sequence ID" value="Pp3c25_4320V3.5"/>
    <property type="gene ID" value="Pp3c25_4320"/>
</dbReference>
<feature type="transmembrane region" description="Helical" evidence="6">
    <location>
        <begin position="305"/>
        <end position="322"/>
    </location>
</feature>
<dbReference type="GO" id="GO:0006629">
    <property type="term" value="P:lipid metabolic process"/>
    <property type="evidence" value="ECO:0007669"/>
    <property type="project" value="InterPro"/>
</dbReference>
<evidence type="ECO:0000256" key="3">
    <source>
        <dbReference type="ARBA" id="ARBA00022692"/>
    </source>
</evidence>
<evidence type="ECO:0000313" key="8">
    <source>
        <dbReference type="EnsemblPlants" id="Pp3c25_4320V3.5"/>
    </source>
</evidence>
<accession>A0A7I4CPC9</accession>
<reference evidence="8 9" key="2">
    <citation type="journal article" date="2018" name="Plant J.">
        <title>The Physcomitrella patens chromosome-scale assembly reveals moss genome structure and evolution.</title>
        <authorList>
            <person name="Lang D."/>
            <person name="Ullrich K.K."/>
            <person name="Murat F."/>
            <person name="Fuchs J."/>
            <person name="Jenkins J."/>
            <person name="Haas F.B."/>
            <person name="Piednoel M."/>
            <person name="Gundlach H."/>
            <person name="Van Bel M."/>
            <person name="Meyberg R."/>
            <person name="Vives C."/>
            <person name="Morata J."/>
            <person name="Symeonidi A."/>
            <person name="Hiss M."/>
            <person name="Muchero W."/>
            <person name="Kamisugi Y."/>
            <person name="Saleh O."/>
            <person name="Blanc G."/>
            <person name="Decker E.L."/>
            <person name="van Gessel N."/>
            <person name="Grimwood J."/>
            <person name="Hayes R.D."/>
            <person name="Graham S.W."/>
            <person name="Gunter L.E."/>
            <person name="McDaniel S.F."/>
            <person name="Hoernstein S.N.W."/>
            <person name="Larsson A."/>
            <person name="Li F.W."/>
            <person name="Perroud P.F."/>
            <person name="Phillips J."/>
            <person name="Ranjan P."/>
            <person name="Rokshar D.S."/>
            <person name="Rothfels C.J."/>
            <person name="Schneider L."/>
            <person name="Shu S."/>
            <person name="Stevenson D.W."/>
            <person name="Thummler F."/>
            <person name="Tillich M."/>
            <person name="Villarreal Aguilar J.C."/>
            <person name="Widiez T."/>
            <person name="Wong G.K."/>
            <person name="Wymore A."/>
            <person name="Zhang Y."/>
            <person name="Zimmer A.D."/>
            <person name="Quatrano R.S."/>
            <person name="Mayer K.F.X."/>
            <person name="Goodstein D."/>
            <person name="Casacuberta J.M."/>
            <person name="Vandepoele K."/>
            <person name="Reski R."/>
            <person name="Cuming A.C."/>
            <person name="Tuskan G.A."/>
            <person name="Maumus F."/>
            <person name="Salse J."/>
            <person name="Schmutz J."/>
            <person name="Rensing S.A."/>
        </authorList>
    </citation>
    <scope>NUCLEOTIDE SEQUENCE [LARGE SCALE GENOMIC DNA]</scope>
    <source>
        <strain evidence="8 9">cv. Gransden 2004</strain>
    </source>
</reference>
<name>A0A7I4CPC9_PHYPA</name>
<evidence type="ECO:0000256" key="2">
    <source>
        <dbReference type="ARBA" id="ARBA00007742"/>
    </source>
</evidence>
<evidence type="ECO:0000259" key="7">
    <source>
        <dbReference type="Pfam" id="PF02544"/>
    </source>
</evidence>
<evidence type="ECO:0000256" key="4">
    <source>
        <dbReference type="ARBA" id="ARBA00022989"/>
    </source>
</evidence>
<protein>
    <recommendedName>
        <fullName evidence="7">3-oxo-5-alpha-steroid 4-dehydrogenase C-terminal domain-containing protein</fullName>
    </recommendedName>
</protein>
<dbReference type="GeneID" id="112277182"/>
<dbReference type="GO" id="GO:0016491">
    <property type="term" value="F:oxidoreductase activity"/>
    <property type="evidence" value="ECO:0000318"/>
    <property type="project" value="GO_Central"/>
</dbReference>
<dbReference type="Pfam" id="PF02544">
    <property type="entry name" value="Steroid_dh"/>
    <property type="match status" value="1"/>
</dbReference>
<evidence type="ECO:0000313" key="9">
    <source>
        <dbReference type="Proteomes" id="UP000006727"/>
    </source>
</evidence>
<evidence type="ECO:0000256" key="1">
    <source>
        <dbReference type="ARBA" id="ARBA00004141"/>
    </source>
</evidence>
<sequence>MACTVKHWSTSPSIHSSPPPAFEHISTTAFSQQHALHCLQVQPLKQPRFSVSRSSTYRSSLFSVPTVRGQRSGGFIRGFEVGSSGVRSRRVSLTMAALPGLFPHADSIVVKTMEFLLAFSGPLQMYNEATGKNMGYAKFASALGKDNKAMVPSRVGMLSIYIVAAGLASVFLAYAVGFLPLSSLLESIGASGAASFLDQAVAASDDRLLLVAAALSVHFVKRSVEVLFLHRFSGSMSVGDAVTISTSYSLQVVLLLYSQLLSADIEAPSPDTKYLGVAVFLIGLTGNFYHHWILANLRKDGQKKYVVPHGGLFGLFVCPHYVFEVIDFVGMALISQTVYGWCMVSFATLYLTGRGIATKNWYKKNVDGFPQQRSVILPGIF</sequence>
<reference evidence="8 9" key="1">
    <citation type="journal article" date="2008" name="Science">
        <title>The Physcomitrella genome reveals evolutionary insights into the conquest of land by plants.</title>
        <authorList>
            <person name="Rensing S."/>
            <person name="Lang D."/>
            <person name="Zimmer A."/>
            <person name="Terry A."/>
            <person name="Salamov A."/>
            <person name="Shapiro H."/>
            <person name="Nishiyama T."/>
            <person name="Perroud P.-F."/>
            <person name="Lindquist E."/>
            <person name="Kamisugi Y."/>
            <person name="Tanahashi T."/>
            <person name="Sakakibara K."/>
            <person name="Fujita T."/>
            <person name="Oishi K."/>
            <person name="Shin-I T."/>
            <person name="Kuroki Y."/>
            <person name="Toyoda A."/>
            <person name="Suzuki Y."/>
            <person name="Hashimoto A."/>
            <person name="Yamaguchi K."/>
            <person name="Sugano A."/>
            <person name="Kohara Y."/>
            <person name="Fujiyama A."/>
            <person name="Anterola A."/>
            <person name="Aoki S."/>
            <person name="Ashton N."/>
            <person name="Barbazuk W.B."/>
            <person name="Barker E."/>
            <person name="Bennetzen J."/>
            <person name="Bezanilla M."/>
            <person name="Blankenship R."/>
            <person name="Cho S.H."/>
            <person name="Dutcher S."/>
            <person name="Estelle M."/>
            <person name="Fawcett J.A."/>
            <person name="Gundlach H."/>
            <person name="Hanada K."/>
            <person name="Heyl A."/>
            <person name="Hicks K.A."/>
            <person name="Hugh J."/>
            <person name="Lohr M."/>
            <person name="Mayer K."/>
            <person name="Melkozernov A."/>
            <person name="Murata T."/>
            <person name="Nelson D."/>
            <person name="Pils B."/>
            <person name="Prigge M."/>
            <person name="Reiss B."/>
            <person name="Renner T."/>
            <person name="Rombauts S."/>
            <person name="Rushton P."/>
            <person name="Sanderfoot A."/>
            <person name="Schween G."/>
            <person name="Shiu S.-H."/>
            <person name="Stueber K."/>
            <person name="Theodoulou F.L."/>
            <person name="Tu H."/>
            <person name="Van de Peer Y."/>
            <person name="Verrier P.J."/>
            <person name="Waters E."/>
            <person name="Wood A."/>
            <person name="Yang L."/>
            <person name="Cove D."/>
            <person name="Cuming A."/>
            <person name="Hasebe M."/>
            <person name="Lucas S."/>
            <person name="Mishler D.B."/>
            <person name="Reski R."/>
            <person name="Grigoriev I."/>
            <person name="Quatrano R.S."/>
            <person name="Boore J.L."/>
        </authorList>
    </citation>
    <scope>NUCLEOTIDE SEQUENCE [LARGE SCALE GENOMIC DNA]</scope>
    <source>
        <strain evidence="8 9">cv. Gransden 2004</strain>
    </source>
</reference>
<dbReference type="PANTHER" id="PTHR10556">
    <property type="entry name" value="3-OXO-5-ALPHA-STEROID 4-DEHYDROGENASE"/>
    <property type="match status" value="1"/>
</dbReference>
<gene>
    <name evidence="8" type="primary">LOC112277182</name>
</gene>
<proteinExistence type="inferred from homology"/>
<comment type="similarity">
    <text evidence="2">Belongs to the steroid 5-alpha reductase family.</text>
</comment>
<dbReference type="InterPro" id="IPR039357">
    <property type="entry name" value="SRD5A/TECR"/>
</dbReference>
<evidence type="ECO:0000256" key="6">
    <source>
        <dbReference type="SAM" id="Phobius"/>
    </source>
</evidence>
<keyword evidence="9" id="KW-1185">Reference proteome</keyword>
<dbReference type="Proteomes" id="UP000006727">
    <property type="component" value="Chromosome 25"/>
</dbReference>
<feature type="transmembrane region" description="Helical" evidence="6">
    <location>
        <begin position="274"/>
        <end position="293"/>
    </location>
</feature>